<dbReference type="AlphaFoldDB" id="A0A1L7XVM9"/>
<evidence type="ECO:0000313" key="3">
    <source>
        <dbReference type="EMBL" id="CZR69057.1"/>
    </source>
</evidence>
<dbReference type="OrthoDB" id="3525430at2759"/>
<feature type="transmembrane region" description="Helical" evidence="2">
    <location>
        <begin position="683"/>
        <end position="703"/>
    </location>
</feature>
<feature type="transmembrane region" description="Helical" evidence="2">
    <location>
        <begin position="653"/>
        <end position="674"/>
    </location>
</feature>
<keyword evidence="4" id="KW-1185">Reference proteome</keyword>
<accession>A0A1L7XVM9</accession>
<evidence type="ECO:0000313" key="4">
    <source>
        <dbReference type="Proteomes" id="UP000184330"/>
    </source>
</evidence>
<gene>
    <name evidence="3" type="ORF">PAC_18958</name>
</gene>
<organism evidence="3 4">
    <name type="scientific">Phialocephala subalpina</name>
    <dbReference type="NCBI Taxonomy" id="576137"/>
    <lineage>
        <taxon>Eukaryota</taxon>
        <taxon>Fungi</taxon>
        <taxon>Dikarya</taxon>
        <taxon>Ascomycota</taxon>
        <taxon>Pezizomycotina</taxon>
        <taxon>Leotiomycetes</taxon>
        <taxon>Helotiales</taxon>
        <taxon>Mollisiaceae</taxon>
        <taxon>Phialocephala</taxon>
        <taxon>Phialocephala fortinii species complex</taxon>
    </lineage>
</organism>
<reference evidence="3 4" key="1">
    <citation type="submission" date="2016-03" db="EMBL/GenBank/DDBJ databases">
        <authorList>
            <person name="Ploux O."/>
        </authorList>
    </citation>
    <scope>NUCLEOTIDE SEQUENCE [LARGE SCALE GENOMIC DNA]</scope>
    <source>
        <strain evidence="3 4">UAMH 11012</strain>
    </source>
</reference>
<keyword evidence="2" id="KW-0812">Transmembrane</keyword>
<sequence>MGSTTSQPTVSTTSNERMLGPAPRATAIPWPNQVPLSVYYIGPRATDSTAISSPAPTATGSSLGQVVIASTKQSTLPAAICGFIPYLNGTSSALEIFACQSGDLVGSSSITFNSLDICSSSAGRFFCVYPTTTYGYGYGSSYSSQTTLWTGNVEISQGTIISYYWSTGYDYTYIYTTSTTTGTIPAYTYAYYSSTQSASTYTQTETNYDYSYITATSTYAYTTCTPSPTYTYYTATFITTFSSSTWITGSYRLSAMTESIGSQLVTKDPFTFNSWDACWSPYTPCQTSPSTGSFAPSSCTNTANTNTVQVLRLNELQTKVLGMTITLSISVYSTDTYYSFVDMYTSRKLQATGTASAVDSSPSGYFSLIRSNPPSCVDVLNNTCASLYNASQQCWSEAFPPGPQNCLCSAMVATNCTQFCQATSHDRISYFNWALDLCSSYINPINSTTNATFAASWPEVQNRSNAIFKDLFPFAWSITPTTNITININSTSHCPSKALKLASFAINNAIIGIATLLLGRRTIIKWLTKGYYGTAGMKSWPLFSILIASIGIFATFINAVLIKRTPNFSSPDIGTLVLFFATRPRMAWIATALVPVQKGQSMYISTGVTTLLSEFLLQIIASVFMFKTVVFGAPRGYFQQNFLQHIPSTWSALLLYCGALIWVVSSAIFFLLLISHFMVRNGVFLLLLQAVWEGLVYACTMSWKGLKWLSTTAWLWMKKVSGKGIKAIQKCFAPRASEPPFPLEILGEVSAQPYPPAPPGEVTAQPYITKAWEEYLEQMGLVLKAMWTVWGACFFMLIPYVGQWLFWVGFVELYDDRYCVPVLWQMTFVWTIFEVLGVFLSATH</sequence>
<feature type="transmembrane region" description="Helical" evidence="2">
    <location>
        <begin position="498"/>
        <end position="519"/>
    </location>
</feature>
<feature type="transmembrane region" description="Helical" evidence="2">
    <location>
        <begin position="540"/>
        <end position="561"/>
    </location>
</feature>
<keyword evidence="2" id="KW-1133">Transmembrane helix</keyword>
<evidence type="ECO:0000256" key="1">
    <source>
        <dbReference type="SAM" id="MobiDB-lite"/>
    </source>
</evidence>
<name>A0A1L7XVM9_9HELO</name>
<dbReference type="Proteomes" id="UP000184330">
    <property type="component" value="Unassembled WGS sequence"/>
</dbReference>
<feature type="region of interest" description="Disordered" evidence="1">
    <location>
        <begin position="1"/>
        <end position="26"/>
    </location>
</feature>
<dbReference type="EMBL" id="FJOG01000064">
    <property type="protein sequence ID" value="CZR69057.1"/>
    <property type="molecule type" value="Genomic_DNA"/>
</dbReference>
<protein>
    <submittedName>
        <fullName evidence="3">Uncharacterized protein</fullName>
    </submittedName>
</protein>
<feature type="compositionally biased region" description="Low complexity" evidence="1">
    <location>
        <begin position="1"/>
        <end position="14"/>
    </location>
</feature>
<keyword evidence="2" id="KW-0472">Membrane</keyword>
<feature type="transmembrane region" description="Helical" evidence="2">
    <location>
        <begin position="615"/>
        <end position="633"/>
    </location>
</feature>
<evidence type="ECO:0000256" key="2">
    <source>
        <dbReference type="SAM" id="Phobius"/>
    </source>
</evidence>
<proteinExistence type="predicted"/>
<feature type="transmembrane region" description="Helical" evidence="2">
    <location>
        <begin position="822"/>
        <end position="842"/>
    </location>
</feature>
<feature type="transmembrane region" description="Helical" evidence="2">
    <location>
        <begin position="573"/>
        <end position="594"/>
    </location>
</feature>
<feature type="transmembrane region" description="Helical" evidence="2">
    <location>
        <begin position="787"/>
        <end position="810"/>
    </location>
</feature>